<reference evidence="2" key="1">
    <citation type="journal article" date="2019" name="Int. J. Syst. Evol. Microbiol.">
        <title>The Global Catalogue of Microorganisms (GCM) 10K type strain sequencing project: providing services to taxonomists for standard genome sequencing and annotation.</title>
        <authorList>
            <consortium name="The Broad Institute Genomics Platform"/>
            <consortium name="The Broad Institute Genome Sequencing Center for Infectious Disease"/>
            <person name="Wu L."/>
            <person name="Ma J."/>
        </authorList>
    </citation>
    <scope>NUCLEOTIDE SEQUENCE [LARGE SCALE GENOMIC DNA]</scope>
    <source>
        <strain evidence="2">KCTC 23707</strain>
    </source>
</reference>
<dbReference type="Pfam" id="PF04250">
    <property type="entry name" value="DUF429"/>
    <property type="match status" value="1"/>
</dbReference>
<organism evidence="1 2">
    <name type="scientific">Methylopila henanensis</name>
    <dbReference type="NCBI Taxonomy" id="873516"/>
    <lineage>
        <taxon>Bacteria</taxon>
        <taxon>Pseudomonadati</taxon>
        <taxon>Pseudomonadota</taxon>
        <taxon>Alphaproteobacteria</taxon>
        <taxon>Hyphomicrobiales</taxon>
        <taxon>Methylopilaceae</taxon>
        <taxon>Methylopila</taxon>
    </lineage>
</organism>
<dbReference type="EMBL" id="JBHUER010000004">
    <property type="protein sequence ID" value="MFD1702921.1"/>
    <property type="molecule type" value="Genomic_DNA"/>
</dbReference>
<proteinExistence type="predicted"/>
<dbReference type="RefSeq" id="WP_378798643.1">
    <property type="nucleotide sequence ID" value="NZ_JBHUER010000004.1"/>
</dbReference>
<sequence length="275" mass="29846">MVAATTSIIGFDSAWVDKPTAPGAVCAIRLTDGGRLKFIEPLLASFAQALEFIREEQRHSERCLVALDQPTIVPNASSCRPVDRVAGSLISWLGGGVQPANRSKIGMFDDAAPIWRFKEALGAIEDPEGARSAAYGLFLIEAFPAMALPTLEAAYFGYKLGPRYNPDRRKTFKLEHWRGVLAAVSRFALVEGLAGIANWAEKATAIEKPRKADQDKLDAVICALVGYQWLVKSRAGSVMIGDLKTGYMIVPVSPDVRTRLRLAAVVRGVTIDGFI</sequence>
<dbReference type="InterPro" id="IPR008306">
    <property type="entry name" value="UCP018008"/>
</dbReference>
<protein>
    <submittedName>
        <fullName evidence="1">DUF429 domain-containing protein</fullName>
    </submittedName>
</protein>
<keyword evidence="2" id="KW-1185">Reference proteome</keyword>
<gene>
    <name evidence="1" type="ORF">ACFSCV_07875</name>
</gene>
<dbReference type="Proteomes" id="UP001597308">
    <property type="component" value="Unassembled WGS sequence"/>
</dbReference>
<comment type="caution">
    <text evidence="1">The sequence shown here is derived from an EMBL/GenBank/DDBJ whole genome shotgun (WGS) entry which is preliminary data.</text>
</comment>
<accession>A0ABW4K744</accession>
<name>A0ABW4K744_9HYPH</name>
<evidence type="ECO:0000313" key="1">
    <source>
        <dbReference type="EMBL" id="MFD1702921.1"/>
    </source>
</evidence>
<dbReference type="InterPro" id="IPR007362">
    <property type="entry name" value="DUF429"/>
</dbReference>
<evidence type="ECO:0000313" key="2">
    <source>
        <dbReference type="Proteomes" id="UP001597308"/>
    </source>
</evidence>
<dbReference type="PIRSF" id="PIRSF018008">
    <property type="entry name" value="UCP018008"/>
    <property type="match status" value="1"/>
</dbReference>